<sequence length="125" mass="13972">MCAFSGTRRGEREKVRATNGHESEKRRSSSRQEPAEERLSAPEAIRSALEQLAEVLGRVPESVSALKPTEQGWEAEVEVEELERVPQTSSVMASYQVVLDPAGKLLAYERGRRYTRAQIDRSGGR</sequence>
<dbReference type="EMBL" id="JBEXPZ010000012">
    <property type="protein sequence ID" value="MET9845090.1"/>
    <property type="molecule type" value="Genomic_DNA"/>
</dbReference>
<evidence type="ECO:0000256" key="1">
    <source>
        <dbReference type="SAM" id="MobiDB-lite"/>
    </source>
</evidence>
<organism evidence="2 3">
    <name type="scientific">Streptomyces ossamyceticus</name>
    <dbReference type="NCBI Taxonomy" id="249581"/>
    <lineage>
        <taxon>Bacteria</taxon>
        <taxon>Bacillati</taxon>
        <taxon>Actinomycetota</taxon>
        <taxon>Actinomycetes</taxon>
        <taxon>Kitasatosporales</taxon>
        <taxon>Streptomycetaceae</taxon>
        <taxon>Streptomyces</taxon>
    </lineage>
</organism>
<feature type="compositionally biased region" description="Basic and acidic residues" evidence="1">
    <location>
        <begin position="8"/>
        <end position="27"/>
    </location>
</feature>
<protein>
    <submittedName>
        <fullName evidence="2">Gas vesicle protein GvpO</fullName>
    </submittedName>
</protein>
<dbReference type="Pfam" id="PF05800">
    <property type="entry name" value="GvpO"/>
    <property type="match status" value="1"/>
</dbReference>
<proteinExistence type="predicted"/>
<gene>
    <name evidence="2" type="primary">gvpO</name>
    <name evidence="2" type="ORF">ABZZ21_11000</name>
</gene>
<keyword evidence="3" id="KW-1185">Reference proteome</keyword>
<dbReference type="InterPro" id="IPR008634">
    <property type="entry name" value="Gas-vesicle_GvpO"/>
</dbReference>
<dbReference type="RefSeq" id="WP_355395699.1">
    <property type="nucleotide sequence ID" value="NZ_JBEXPZ010000012.1"/>
</dbReference>
<dbReference type="PIRSF" id="PIRSF028743">
    <property type="entry name" value="GvpO_protein"/>
    <property type="match status" value="1"/>
</dbReference>
<name>A0ABV2UWE2_9ACTN</name>
<reference evidence="2 3" key="1">
    <citation type="submission" date="2024-06" db="EMBL/GenBank/DDBJ databases">
        <title>The Natural Products Discovery Center: Release of the First 8490 Sequenced Strains for Exploring Actinobacteria Biosynthetic Diversity.</title>
        <authorList>
            <person name="Kalkreuter E."/>
            <person name="Kautsar S.A."/>
            <person name="Yang D."/>
            <person name="Bader C.D."/>
            <person name="Teijaro C.N."/>
            <person name="Fluegel L."/>
            <person name="Davis C.M."/>
            <person name="Simpson J.R."/>
            <person name="Lauterbach L."/>
            <person name="Steele A.D."/>
            <person name="Gui C."/>
            <person name="Meng S."/>
            <person name="Li G."/>
            <person name="Viehrig K."/>
            <person name="Ye F."/>
            <person name="Su P."/>
            <person name="Kiefer A.F."/>
            <person name="Nichols A."/>
            <person name="Cepeda A.J."/>
            <person name="Yan W."/>
            <person name="Fan B."/>
            <person name="Jiang Y."/>
            <person name="Adhikari A."/>
            <person name="Zheng C.-J."/>
            <person name="Schuster L."/>
            <person name="Cowan T.M."/>
            <person name="Smanski M.J."/>
            <person name="Chevrette M.G."/>
            <person name="De Carvalho L.P.S."/>
            <person name="Shen B."/>
        </authorList>
    </citation>
    <scope>NUCLEOTIDE SEQUENCE [LARGE SCALE GENOMIC DNA]</scope>
    <source>
        <strain evidence="2 3">NPDC006434</strain>
    </source>
</reference>
<comment type="caution">
    <text evidence="2">The sequence shown here is derived from an EMBL/GenBank/DDBJ whole genome shotgun (WGS) entry which is preliminary data.</text>
</comment>
<dbReference type="Proteomes" id="UP001550210">
    <property type="component" value="Unassembled WGS sequence"/>
</dbReference>
<evidence type="ECO:0000313" key="3">
    <source>
        <dbReference type="Proteomes" id="UP001550210"/>
    </source>
</evidence>
<feature type="region of interest" description="Disordered" evidence="1">
    <location>
        <begin position="1"/>
        <end position="43"/>
    </location>
</feature>
<evidence type="ECO:0000313" key="2">
    <source>
        <dbReference type="EMBL" id="MET9845090.1"/>
    </source>
</evidence>
<accession>A0ABV2UWE2</accession>